<dbReference type="AlphaFoldDB" id="A0A917IY41"/>
<comment type="caution">
    <text evidence="1">The sequence shown here is derived from an EMBL/GenBank/DDBJ whole genome shotgun (WGS) entry which is preliminary data.</text>
</comment>
<evidence type="ECO:0000313" key="2">
    <source>
        <dbReference type="Proteomes" id="UP000600171"/>
    </source>
</evidence>
<dbReference type="InterPro" id="IPR023214">
    <property type="entry name" value="HAD_sf"/>
</dbReference>
<sequence>MKKLMAFDVDGTLLFDRKVEPESEAAIHRWQDAGHLAVCNTGKSIYATQVAFENYDINFDYYVLYTGAVVCDANYEILFKKTLDLEVVTEVIDHLSTLEGINVYATTLDHDYQVYSGIGGYSNILPAFSPMDRSEVENHEYVGIPMWIPDPTQRAEILAWILDNYSDRLDCHRNLEFLDIVPKGSDKGLGLKWLVENHLGGEQVETYTLGDSWNDLGMHAIADHAASFTYSPAEVQQATEYVVDKAYEFIDRALTDGE</sequence>
<dbReference type="Proteomes" id="UP000600171">
    <property type="component" value="Unassembled WGS sequence"/>
</dbReference>
<evidence type="ECO:0000313" key="1">
    <source>
        <dbReference type="EMBL" id="GGH66362.1"/>
    </source>
</evidence>
<dbReference type="PANTHER" id="PTHR10000">
    <property type="entry name" value="PHOSPHOSERINE PHOSPHATASE"/>
    <property type="match status" value="1"/>
</dbReference>
<dbReference type="EMBL" id="BMDC01000004">
    <property type="protein sequence ID" value="GGH66362.1"/>
    <property type="molecule type" value="Genomic_DNA"/>
</dbReference>
<dbReference type="RefSeq" id="WP_188360277.1">
    <property type="nucleotide sequence ID" value="NZ_BMDC01000004.1"/>
</dbReference>
<protein>
    <submittedName>
        <fullName evidence="1">Sugar phosphate phosphatase</fullName>
    </submittedName>
</protein>
<dbReference type="SUPFAM" id="SSF56784">
    <property type="entry name" value="HAD-like"/>
    <property type="match status" value="1"/>
</dbReference>
<dbReference type="Pfam" id="PF08282">
    <property type="entry name" value="Hydrolase_3"/>
    <property type="match status" value="1"/>
</dbReference>
<dbReference type="GO" id="GO:0005829">
    <property type="term" value="C:cytosol"/>
    <property type="evidence" value="ECO:0007669"/>
    <property type="project" value="TreeGrafter"/>
</dbReference>
<accession>A0A917IY41</accession>
<organism evidence="1 2">
    <name type="scientific">Rothia aerolata</name>
    <dbReference type="NCBI Taxonomy" id="1812262"/>
    <lineage>
        <taxon>Bacteria</taxon>
        <taxon>Bacillati</taxon>
        <taxon>Actinomycetota</taxon>
        <taxon>Actinomycetes</taxon>
        <taxon>Micrococcales</taxon>
        <taxon>Micrococcaceae</taxon>
        <taxon>Rothia</taxon>
    </lineage>
</organism>
<proteinExistence type="predicted"/>
<name>A0A917IY41_9MICC</name>
<dbReference type="PANTHER" id="PTHR10000:SF8">
    <property type="entry name" value="HAD SUPERFAMILY HYDROLASE-LIKE, TYPE 3"/>
    <property type="match status" value="1"/>
</dbReference>
<dbReference type="GO" id="GO:0016791">
    <property type="term" value="F:phosphatase activity"/>
    <property type="evidence" value="ECO:0007669"/>
    <property type="project" value="TreeGrafter"/>
</dbReference>
<dbReference type="Gene3D" id="3.30.1240.10">
    <property type="match status" value="1"/>
</dbReference>
<reference evidence="1 2" key="1">
    <citation type="journal article" date="2014" name="Int. J. Syst. Evol. Microbiol.">
        <title>Complete genome sequence of Corynebacterium casei LMG S-19264T (=DSM 44701T), isolated from a smear-ripened cheese.</title>
        <authorList>
            <consortium name="US DOE Joint Genome Institute (JGI-PGF)"/>
            <person name="Walter F."/>
            <person name="Albersmeier A."/>
            <person name="Kalinowski J."/>
            <person name="Ruckert C."/>
        </authorList>
    </citation>
    <scope>NUCLEOTIDE SEQUENCE [LARGE SCALE GENOMIC DNA]</scope>
    <source>
        <strain evidence="1 2">CCM 8669</strain>
    </source>
</reference>
<dbReference type="GO" id="GO:0000287">
    <property type="term" value="F:magnesium ion binding"/>
    <property type="evidence" value="ECO:0007669"/>
    <property type="project" value="TreeGrafter"/>
</dbReference>
<gene>
    <name evidence="1" type="ORF">GCM10007359_20460</name>
</gene>
<dbReference type="InterPro" id="IPR036412">
    <property type="entry name" value="HAD-like_sf"/>
</dbReference>
<keyword evidence="2" id="KW-1185">Reference proteome</keyword>
<dbReference type="Gene3D" id="3.40.50.1000">
    <property type="entry name" value="HAD superfamily/HAD-like"/>
    <property type="match status" value="1"/>
</dbReference>